<evidence type="ECO:0000256" key="6">
    <source>
        <dbReference type="ARBA" id="ARBA00033752"/>
    </source>
</evidence>
<comment type="similarity">
    <text evidence="6">Belongs to the mitochondrion-specific ribosomal protein mL54 family.</text>
</comment>
<dbReference type="GO" id="GO:0005762">
    <property type="term" value="C:mitochondrial large ribosomal subunit"/>
    <property type="evidence" value="ECO:0007669"/>
    <property type="project" value="TreeGrafter"/>
</dbReference>
<dbReference type="GO" id="GO:0003735">
    <property type="term" value="F:structural constituent of ribosome"/>
    <property type="evidence" value="ECO:0007669"/>
    <property type="project" value="TreeGrafter"/>
</dbReference>
<evidence type="ECO:0000256" key="5">
    <source>
        <dbReference type="ARBA" id="ARBA00023274"/>
    </source>
</evidence>
<name>A0A0K8R991_IXORI</name>
<comment type="subcellular location">
    <subcellularLocation>
        <location evidence="1">Mitochondrion</location>
    </subcellularLocation>
</comment>
<keyword evidence="5" id="KW-0687">Ribonucleoprotein</keyword>
<keyword evidence="4" id="KW-0496">Mitochondrion</keyword>
<protein>
    <recommendedName>
        <fullName evidence="7">Large ribosomal subunit protein mL54</fullName>
    </recommendedName>
</protein>
<evidence type="ECO:0000313" key="8">
    <source>
        <dbReference type="EMBL" id="JAA67722.1"/>
    </source>
</evidence>
<accession>A0A0K8R991</accession>
<dbReference type="PANTHER" id="PTHR28595:SF1">
    <property type="entry name" value="LARGE RIBOSOMAL SUBUNIT PROTEIN ML54"/>
    <property type="match status" value="1"/>
</dbReference>
<evidence type="ECO:0000256" key="4">
    <source>
        <dbReference type="ARBA" id="ARBA00023128"/>
    </source>
</evidence>
<evidence type="ECO:0000256" key="3">
    <source>
        <dbReference type="ARBA" id="ARBA00022980"/>
    </source>
</evidence>
<keyword evidence="2" id="KW-0809">Transit peptide</keyword>
<organism evidence="8">
    <name type="scientific">Ixodes ricinus</name>
    <name type="common">Common tick</name>
    <name type="synonym">Acarus ricinus</name>
    <dbReference type="NCBI Taxonomy" id="34613"/>
    <lineage>
        <taxon>Eukaryota</taxon>
        <taxon>Metazoa</taxon>
        <taxon>Ecdysozoa</taxon>
        <taxon>Arthropoda</taxon>
        <taxon>Chelicerata</taxon>
        <taxon>Arachnida</taxon>
        <taxon>Acari</taxon>
        <taxon>Parasitiformes</taxon>
        <taxon>Ixodida</taxon>
        <taxon>Ixodoidea</taxon>
        <taxon>Ixodidae</taxon>
        <taxon>Ixodinae</taxon>
        <taxon>Ixodes</taxon>
    </lineage>
</organism>
<evidence type="ECO:0000256" key="2">
    <source>
        <dbReference type="ARBA" id="ARBA00022946"/>
    </source>
</evidence>
<dbReference type="EMBL" id="GADI01006086">
    <property type="protein sequence ID" value="JAA67722.1"/>
    <property type="molecule type" value="mRNA"/>
</dbReference>
<evidence type="ECO:0000256" key="1">
    <source>
        <dbReference type="ARBA" id="ARBA00004173"/>
    </source>
</evidence>
<dbReference type="InterPro" id="IPR013870">
    <property type="entry name" value="Ribosomal_mL54"/>
</dbReference>
<evidence type="ECO:0000256" key="7">
    <source>
        <dbReference type="ARBA" id="ARBA00035179"/>
    </source>
</evidence>
<keyword evidence="3 8" id="KW-0689">Ribosomal protein</keyword>
<dbReference type="Pfam" id="PF08561">
    <property type="entry name" value="Ribosomal_L37"/>
    <property type="match status" value="1"/>
</dbReference>
<proteinExistence type="evidence at transcript level"/>
<dbReference type="PANTHER" id="PTHR28595">
    <property type="entry name" value="39S RIBOSOMAL PROTEIN L54, MITOCHONDRIAL"/>
    <property type="match status" value="1"/>
</dbReference>
<reference evidence="8" key="1">
    <citation type="submission" date="2012-12" db="EMBL/GenBank/DDBJ databases">
        <title>Identification and characterization of a phenylalanine ammonia-lyase gene family in Isatis indigotica Fort.</title>
        <authorList>
            <person name="Liu Q."/>
            <person name="Chen J."/>
            <person name="Zhou X."/>
            <person name="Di P."/>
            <person name="Xiao Y."/>
            <person name="Xuan H."/>
            <person name="Zhang L."/>
            <person name="Chen W."/>
        </authorList>
    </citation>
    <scope>NUCLEOTIDE SEQUENCE</scope>
    <source>
        <tissue evidence="8">Salivary gland</tissue>
    </source>
</reference>
<dbReference type="AlphaFoldDB" id="A0A0K8R991"/>
<sequence>MRLGKFAVNALLNRGCTRSTVLHTWKRQYARKAAAAAAAGGLALQTQKKKLPVETDPVKLTTLCCGSNILREGSDVPLGPDSDYPDWLWELRIDRGVKLEDLDPSTAEYWEFLHHQALIHQNKLRSKAPKPELRINEKDKLKKLRAILFRALAGYHYDPGVPVGKALQDRKRNKLEFL</sequence>